<dbReference type="Proteomes" id="UP000218165">
    <property type="component" value="Chromosome"/>
</dbReference>
<organism evidence="5 6">
    <name type="scientific">Brachybacterium vulturis</name>
    <dbReference type="NCBI Taxonomy" id="2017484"/>
    <lineage>
        <taxon>Bacteria</taxon>
        <taxon>Bacillati</taxon>
        <taxon>Actinomycetota</taxon>
        <taxon>Actinomycetes</taxon>
        <taxon>Micrococcales</taxon>
        <taxon>Dermabacteraceae</taxon>
        <taxon>Brachybacterium</taxon>
    </lineage>
</organism>
<evidence type="ECO:0000256" key="4">
    <source>
        <dbReference type="PROSITE-ProRule" id="PRU00742"/>
    </source>
</evidence>
<dbReference type="KEGG" id="brz:CFK38_01980"/>
<keyword evidence="1" id="KW-0479">Metal-binding</keyword>
<sequence length="291" mass="31014">MTTIRLDWPQYRGGDPDGVMEFLPGLTRPEGRIAYGIGGQVAAMLAPDALEAVRIPVDPDGGDGSVVDGIVDKPEILRQQRLVLDTLRERDADRVVTIGGDCSVSVAPFAHLLERHGEDLAILWLDSHPDCNQPGADGNQGYNTMAAAHLLGHGDPEILDQLGIHVAAERFALVGTHSWADQDPTAALEEWKLNQISPAEETPFVIAVLDWLAATGCSKVAIHFDLDVITSGEVAFGMAPEAGGISLDTAVATAAAVAERCELVGLTISEFVSSEAVRLHSLLRRLPLLNP</sequence>
<evidence type="ECO:0000256" key="3">
    <source>
        <dbReference type="ARBA" id="ARBA00023211"/>
    </source>
</evidence>
<dbReference type="CDD" id="cd09999">
    <property type="entry name" value="Arginase-like_1"/>
    <property type="match status" value="1"/>
</dbReference>
<evidence type="ECO:0000256" key="2">
    <source>
        <dbReference type="ARBA" id="ARBA00022801"/>
    </source>
</evidence>
<dbReference type="PANTHER" id="PTHR43782:SF3">
    <property type="entry name" value="ARGINASE"/>
    <property type="match status" value="1"/>
</dbReference>
<proteinExistence type="inferred from homology"/>
<accession>A0A291GJA2</accession>
<gene>
    <name evidence="5" type="ORF">CFK38_01980</name>
</gene>
<dbReference type="InterPro" id="IPR006035">
    <property type="entry name" value="Ureohydrolase"/>
</dbReference>
<dbReference type="GO" id="GO:0004053">
    <property type="term" value="F:arginase activity"/>
    <property type="evidence" value="ECO:0007669"/>
    <property type="project" value="TreeGrafter"/>
</dbReference>
<protein>
    <submittedName>
        <fullName evidence="5">Arginase</fullName>
    </submittedName>
</protein>
<dbReference type="Pfam" id="PF00491">
    <property type="entry name" value="Arginase"/>
    <property type="match status" value="1"/>
</dbReference>
<keyword evidence="6" id="KW-1185">Reference proteome</keyword>
<dbReference type="SUPFAM" id="SSF52768">
    <property type="entry name" value="Arginase/deacetylase"/>
    <property type="match status" value="1"/>
</dbReference>
<dbReference type="GO" id="GO:0005829">
    <property type="term" value="C:cytosol"/>
    <property type="evidence" value="ECO:0007669"/>
    <property type="project" value="TreeGrafter"/>
</dbReference>
<reference evidence="6" key="1">
    <citation type="submission" date="2017-09" db="EMBL/GenBank/DDBJ databases">
        <title>Brachybacterium sp. VM2412.</title>
        <authorList>
            <person name="Tak E.J."/>
            <person name="Bae J.-W."/>
        </authorList>
    </citation>
    <scope>NUCLEOTIDE SEQUENCE [LARGE SCALE GENOMIC DNA]</scope>
    <source>
        <strain evidence="6">VM2412</strain>
    </source>
</reference>
<keyword evidence="2" id="KW-0378">Hydrolase</keyword>
<dbReference type="EMBL" id="CP023563">
    <property type="protein sequence ID" value="ATG50429.1"/>
    <property type="molecule type" value="Genomic_DNA"/>
</dbReference>
<name>A0A291GJA2_9MICO</name>
<dbReference type="PANTHER" id="PTHR43782">
    <property type="entry name" value="ARGINASE"/>
    <property type="match status" value="1"/>
</dbReference>
<dbReference type="InterPro" id="IPR023696">
    <property type="entry name" value="Ureohydrolase_dom_sf"/>
</dbReference>
<comment type="similarity">
    <text evidence="4">Belongs to the arginase family.</text>
</comment>
<keyword evidence="3" id="KW-0464">Manganese</keyword>
<evidence type="ECO:0000313" key="5">
    <source>
        <dbReference type="EMBL" id="ATG50429.1"/>
    </source>
</evidence>
<evidence type="ECO:0000256" key="1">
    <source>
        <dbReference type="ARBA" id="ARBA00022723"/>
    </source>
</evidence>
<dbReference type="PROSITE" id="PS51409">
    <property type="entry name" value="ARGINASE_2"/>
    <property type="match status" value="1"/>
</dbReference>
<dbReference type="GO" id="GO:0030145">
    <property type="term" value="F:manganese ion binding"/>
    <property type="evidence" value="ECO:0007669"/>
    <property type="project" value="TreeGrafter"/>
</dbReference>
<dbReference type="AlphaFoldDB" id="A0A291GJA2"/>
<evidence type="ECO:0000313" key="6">
    <source>
        <dbReference type="Proteomes" id="UP000218165"/>
    </source>
</evidence>
<dbReference type="Gene3D" id="3.40.800.10">
    <property type="entry name" value="Ureohydrolase domain"/>
    <property type="match status" value="1"/>
</dbReference>
<dbReference type="OrthoDB" id="7331788at2"/>
<dbReference type="RefSeq" id="WP_096801569.1">
    <property type="nucleotide sequence ID" value="NZ_CP023563.1"/>
</dbReference>